<evidence type="ECO:0000256" key="4">
    <source>
        <dbReference type="ARBA" id="ARBA00022432"/>
    </source>
</evidence>
<evidence type="ECO:0000256" key="2">
    <source>
        <dbReference type="ARBA" id="ARBA00004742"/>
    </source>
</evidence>
<dbReference type="EC" id="4.3.1.17" evidence="11"/>
<evidence type="ECO:0000256" key="6">
    <source>
        <dbReference type="ARBA" id="ARBA00022723"/>
    </source>
</evidence>
<name>A0A1D9P078_9FIRM</name>
<dbReference type="GO" id="GO:0006094">
    <property type="term" value="P:gluconeogenesis"/>
    <property type="evidence" value="ECO:0007669"/>
    <property type="project" value="UniProtKB-KW"/>
</dbReference>
<comment type="pathway">
    <text evidence="2">Carbohydrate biosynthesis; gluconeogenesis.</text>
</comment>
<dbReference type="Pfam" id="PF03313">
    <property type="entry name" value="SDH_alpha"/>
    <property type="match status" value="1"/>
</dbReference>
<dbReference type="InterPro" id="IPR005130">
    <property type="entry name" value="Ser_deHydtase-like_asu"/>
</dbReference>
<dbReference type="GO" id="GO:0051539">
    <property type="term" value="F:4 iron, 4 sulfur cluster binding"/>
    <property type="evidence" value="ECO:0007669"/>
    <property type="project" value="UniProtKB-UniRule"/>
</dbReference>
<dbReference type="RefSeq" id="WP_071175369.1">
    <property type="nucleotide sequence ID" value="NZ_CP017831.1"/>
</dbReference>
<comment type="catalytic activity">
    <reaction evidence="10 11">
        <text>L-serine = pyruvate + NH4(+)</text>
        <dbReference type="Rhea" id="RHEA:19169"/>
        <dbReference type="ChEBI" id="CHEBI:15361"/>
        <dbReference type="ChEBI" id="CHEBI:28938"/>
        <dbReference type="ChEBI" id="CHEBI:33384"/>
        <dbReference type="EC" id="4.3.1.17"/>
    </reaction>
</comment>
<dbReference type="EMBL" id="CP017831">
    <property type="protein sequence ID" value="AOZ95605.1"/>
    <property type="molecule type" value="Genomic_DNA"/>
</dbReference>
<keyword evidence="6 11" id="KW-0479">Metal-binding</keyword>
<protein>
    <recommendedName>
        <fullName evidence="11">L-serine dehydratase</fullName>
        <ecNumber evidence="11">4.3.1.17</ecNumber>
    </recommendedName>
</protein>
<keyword evidence="9 11" id="KW-0456">Lyase</keyword>
<keyword evidence="5 11" id="KW-0004">4Fe-4S</keyword>
<keyword evidence="14" id="KW-1185">Reference proteome</keyword>
<evidence type="ECO:0000256" key="3">
    <source>
        <dbReference type="ARBA" id="ARBA00008636"/>
    </source>
</evidence>
<comment type="similarity">
    <text evidence="3 11">Belongs to the iron-sulfur dependent L-serine dehydratase family.</text>
</comment>
<evidence type="ECO:0000256" key="11">
    <source>
        <dbReference type="RuleBase" id="RU366059"/>
    </source>
</evidence>
<dbReference type="Proteomes" id="UP000179284">
    <property type="component" value="Chromosome I"/>
</dbReference>
<evidence type="ECO:0000256" key="9">
    <source>
        <dbReference type="ARBA" id="ARBA00023239"/>
    </source>
</evidence>
<dbReference type="AlphaFoldDB" id="A0A1D9P078"/>
<keyword evidence="7 11" id="KW-0408">Iron</keyword>
<evidence type="ECO:0000256" key="8">
    <source>
        <dbReference type="ARBA" id="ARBA00023014"/>
    </source>
</evidence>
<feature type="domain" description="Serine dehydratase-like alpha subunit" evidence="12">
    <location>
        <begin position="17"/>
        <end position="278"/>
    </location>
</feature>
<dbReference type="KEGG" id="bhu:bhn_I0571"/>
<dbReference type="NCBIfam" id="TIGR00718">
    <property type="entry name" value="sda_alpha"/>
    <property type="match status" value="1"/>
</dbReference>
<dbReference type="GO" id="GO:0046872">
    <property type="term" value="F:metal ion binding"/>
    <property type="evidence" value="ECO:0007669"/>
    <property type="project" value="UniProtKB-KW"/>
</dbReference>
<keyword evidence="8 11" id="KW-0411">Iron-sulfur</keyword>
<organism evidence="13 14">
    <name type="scientific">Butyrivibrio hungatei</name>
    <dbReference type="NCBI Taxonomy" id="185008"/>
    <lineage>
        <taxon>Bacteria</taxon>
        <taxon>Bacillati</taxon>
        <taxon>Bacillota</taxon>
        <taxon>Clostridia</taxon>
        <taxon>Lachnospirales</taxon>
        <taxon>Lachnospiraceae</taxon>
        <taxon>Butyrivibrio</taxon>
    </lineage>
</organism>
<dbReference type="PANTHER" id="PTHR30182">
    <property type="entry name" value="L-SERINE DEHYDRATASE"/>
    <property type="match status" value="1"/>
</dbReference>
<evidence type="ECO:0000256" key="5">
    <source>
        <dbReference type="ARBA" id="ARBA00022485"/>
    </source>
</evidence>
<comment type="cofactor">
    <cofactor evidence="1 11">
        <name>[4Fe-4S] cluster</name>
        <dbReference type="ChEBI" id="CHEBI:49883"/>
    </cofactor>
</comment>
<sequence length="295" mass="30351">MLRYETIAELVSEAEKRNIKISELVLEDQAKAMEKEPSKLFDKMATDFDIMVESVKAGSKKEQSSMSGLTGGEGFLMNDYVKRTGGGLSGELMTKAMGRALSVAGCNASMGKIVATPTAGSCGILPGCLVTLYEDRGYDKNDVIMSLFTAGAFGMVIANRASIAGANGGCQAECGSAAAMAAAALVELMGGTPSECADACAIAISSQMGLVCDPVAGLVEIPCIKRNVSGLMIAFSSADMALAGIKAKIPVDECLDAMKEVGDAMVPALKETAVGGLAGTPTGKKLKEKVFGSDK</sequence>
<proteinExistence type="inferred from homology"/>
<keyword evidence="4 11" id="KW-0312">Gluconeogenesis</keyword>
<evidence type="ECO:0000256" key="1">
    <source>
        <dbReference type="ARBA" id="ARBA00001966"/>
    </source>
</evidence>
<evidence type="ECO:0000256" key="7">
    <source>
        <dbReference type="ARBA" id="ARBA00023004"/>
    </source>
</evidence>
<dbReference type="PANTHER" id="PTHR30182:SF1">
    <property type="entry name" value="L-SERINE DEHYDRATASE 1"/>
    <property type="match status" value="1"/>
</dbReference>
<dbReference type="GO" id="GO:0003941">
    <property type="term" value="F:L-serine ammonia-lyase activity"/>
    <property type="evidence" value="ECO:0007669"/>
    <property type="project" value="UniProtKB-UniRule"/>
</dbReference>
<reference evidence="14" key="1">
    <citation type="submission" date="2016-10" db="EMBL/GenBank/DDBJ databases">
        <title>The complete genome sequence of the rumen bacterium Butyrivibrio hungatei MB2003.</title>
        <authorList>
            <person name="Palevich N."/>
            <person name="Kelly W.J."/>
            <person name="Leahy S.C."/>
            <person name="Altermann E."/>
            <person name="Rakonjac J."/>
            <person name="Attwood G.T."/>
        </authorList>
    </citation>
    <scope>NUCLEOTIDE SEQUENCE [LARGE SCALE GENOMIC DNA]</scope>
    <source>
        <strain evidence="14">MB2003</strain>
    </source>
</reference>
<evidence type="ECO:0000313" key="13">
    <source>
        <dbReference type="EMBL" id="AOZ95605.1"/>
    </source>
</evidence>
<evidence type="ECO:0000259" key="12">
    <source>
        <dbReference type="Pfam" id="PF03313"/>
    </source>
</evidence>
<dbReference type="InterPro" id="IPR004642">
    <property type="entry name" value="Ser_deHydtase_asu"/>
</dbReference>
<evidence type="ECO:0000313" key="14">
    <source>
        <dbReference type="Proteomes" id="UP000179284"/>
    </source>
</evidence>
<evidence type="ECO:0000256" key="10">
    <source>
        <dbReference type="ARBA" id="ARBA00049406"/>
    </source>
</evidence>
<dbReference type="OrthoDB" id="9805537at2"/>
<dbReference type="InterPro" id="IPR051318">
    <property type="entry name" value="Fe-S_L-Ser"/>
</dbReference>
<gene>
    <name evidence="13" type="ORF">bhn_I0571</name>
</gene>
<accession>A0A1D9P078</accession>